<dbReference type="EMBL" id="JACBNQ010000007">
    <property type="protein sequence ID" value="NYB74075.1"/>
    <property type="molecule type" value="Genomic_DNA"/>
</dbReference>
<comment type="caution">
    <text evidence="2">The sequence shown here is derived from an EMBL/GenBank/DDBJ whole genome shotgun (WGS) entry which is preliminary data.</text>
</comment>
<evidence type="ECO:0000313" key="3">
    <source>
        <dbReference type="Proteomes" id="UP000611629"/>
    </source>
</evidence>
<organism evidence="2 3">
    <name type="scientific">Sedimentibacter hydroxybenzoicus DSM 7310</name>
    <dbReference type="NCBI Taxonomy" id="1123245"/>
    <lineage>
        <taxon>Bacteria</taxon>
        <taxon>Bacillati</taxon>
        <taxon>Bacillota</taxon>
        <taxon>Tissierellia</taxon>
        <taxon>Sedimentibacter</taxon>
    </lineage>
</organism>
<dbReference type="GO" id="GO:0008936">
    <property type="term" value="F:nicotinamidase activity"/>
    <property type="evidence" value="ECO:0007669"/>
    <property type="project" value="InterPro"/>
</dbReference>
<dbReference type="Gene3D" id="3.40.50.850">
    <property type="entry name" value="Isochorismatase-like"/>
    <property type="match status" value="1"/>
</dbReference>
<dbReference type="InterPro" id="IPR044717">
    <property type="entry name" value="NIC1"/>
</dbReference>
<dbReference type="SUPFAM" id="SSF52499">
    <property type="entry name" value="Isochorismatase-like hydrolases"/>
    <property type="match status" value="1"/>
</dbReference>
<dbReference type="Pfam" id="PF00857">
    <property type="entry name" value="Isochorismatase"/>
    <property type="match status" value="1"/>
</dbReference>
<dbReference type="Proteomes" id="UP000611629">
    <property type="component" value="Unassembled WGS sequence"/>
</dbReference>
<dbReference type="PANTHER" id="PTHR47297:SF2">
    <property type="entry name" value="OS02G0606800 PROTEIN"/>
    <property type="match status" value="1"/>
</dbReference>
<dbReference type="InterPro" id="IPR036380">
    <property type="entry name" value="Isochorismatase-like_sf"/>
</dbReference>
<keyword evidence="2" id="KW-0378">Hydrolase</keyword>
<dbReference type="InterPro" id="IPR000868">
    <property type="entry name" value="Isochorismatase-like_dom"/>
</dbReference>
<dbReference type="GO" id="GO:0019365">
    <property type="term" value="P:pyridine nucleotide salvage"/>
    <property type="evidence" value="ECO:0007669"/>
    <property type="project" value="InterPro"/>
</dbReference>
<evidence type="ECO:0000259" key="1">
    <source>
        <dbReference type="Pfam" id="PF00857"/>
    </source>
</evidence>
<gene>
    <name evidence="2" type="ORF">HZF24_07960</name>
</gene>
<dbReference type="RefSeq" id="WP_179237767.1">
    <property type="nucleotide sequence ID" value="NZ_JACBNQ010000007.1"/>
</dbReference>
<sequence length="212" mass="24109">MKALEAMEKEIRGKTIELHSLNKDRTSLFVVDMIVGFVHSGIMSSPRVASIVNNITELNEKLRGYKKVFFLDAHEEDAQEFRSYPKHCVIGTEEAELIPELRTEYSEGLGTVYINKNSTNGFLSDEFQKWLKKNESEIDNYIITGCVTDICVMQFALSLKAYFNENNKNKRVIVPINSVETYDGGSHDGGLMNQFALYNMHINGIEVVENIK</sequence>
<dbReference type="AlphaFoldDB" id="A0A974BK09"/>
<keyword evidence="3" id="KW-1185">Reference proteome</keyword>
<dbReference type="PANTHER" id="PTHR47297">
    <property type="match status" value="1"/>
</dbReference>
<protein>
    <submittedName>
        <fullName evidence="2">Cysteine hydrolase</fullName>
    </submittedName>
</protein>
<reference evidence="2" key="1">
    <citation type="submission" date="2020-07" db="EMBL/GenBank/DDBJ databases">
        <title>Genomic analysis of a strain of Sedimentibacter Hydroxybenzoicus DSM7310.</title>
        <authorList>
            <person name="Ma S."/>
        </authorList>
    </citation>
    <scope>NUCLEOTIDE SEQUENCE</scope>
    <source>
        <strain evidence="2">DSM 7310</strain>
    </source>
</reference>
<name>A0A974BK09_SEDHY</name>
<dbReference type="CDD" id="cd00431">
    <property type="entry name" value="cysteine_hydrolases"/>
    <property type="match status" value="1"/>
</dbReference>
<feature type="domain" description="Isochorismatase-like" evidence="1">
    <location>
        <begin position="27"/>
        <end position="188"/>
    </location>
</feature>
<accession>A0A974BK09</accession>
<proteinExistence type="predicted"/>
<evidence type="ECO:0000313" key="2">
    <source>
        <dbReference type="EMBL" id="NYB74075.1"/>
    </source>
</evidence>